<feature type="region of interest" description="Disordered" evidence="5">
    <location>
        <begin position="246"/>
        <end position="265"/>
    </location>
</feature>
<dbReference type="GO" id="GO:0008270">
    <property type="term" value="F:zinc ion binding"/>
    <property type="evidence" value="ECO:0007669"/>
    <property type="project" value="InterPro"/>
</dbReference>
<protein>
    <recommendedName>
        <fullName evidence="6">SRP54-type proteins GTP-binding domain-containing protein</fullName>
    </recommendedName>
</protein>
<dbReference type="InterPro" id="IPR052973">
    <property type="entry name" value="Fungal_sec-metab_reg_TF"/>
</dbReference>
<keyword evidence="2" id="KW-0342">GTP-binding</keyword>
<evidence type="ECO:0000256" key="1">
    <source>
        <dbReference type="ARBA" id="ARBA00022741"/>
    </source>
</evidence>
<evidence type="ECO:0000313" key="8">
    <source>
        <dbReference type="Proteomes" id="UP000701801"/>
    </source>
</evidence>
<comment type="caution">
    <text evidence="7">The sequence shown here is derived from an EMBL/GenBank/DDBJ whole genome shotgun (WGS) entry which is preliminary data.</text>
</comment>
<feature type="compositionally biased region" description="Low complexity" evidence="5">
    <location>
        <begin position="601"/>
        <end position="616"/>
    </location>
</feature>
<keyword evidence="4" id="KW-0175">Coiled coil</keyword>
<evidence type="ECO:0000256" key="4">
    <source>
        <dbReference type="SAM" id="Coils"/>
    </source>
</evidence>
<dbReference type="EMBL" id="CAJVRM010000585">
    <property type="protein sequence ID" value="CAG8982243.1"/>
    <property type="molecule type" value="Genomic_DNA"/>
</dbReference>
<dbReference type="GO" id="GO:0005525">
    <property type="term" value="F:GTP binding"/>
    <property type="evidence" value="ECO:0007669"/>
    <property type="project" value="UniProtKB-KW"/>
</dbReference>
<dbReference type="Pfam" id="PF00448">
    <property type="entry name" value="SRP54"/>
    <property type="match status" value="1"/>
</dbReference>
<feature type="coiled-coil region" evidence="4">
    <location>
        <begin position="549"/>
        <end position="576"/>
    </location>
</feature>
<dbReference type="OrthoDB" id="5417895at2759"/>
<dbReference type="CDD" id="cd00067">
    <property type="entry name" value="GAL4"/>
    <property type="match status" value="1"/>
</dbReference>
<feature type="region of interest" description="Disordered" evidence="5">
    <location>
        <begin position="727"/>
        <end position="769"/>
    </location>
</feature>
<accession>A0A9N9Q1A5</accession>
<dbReference type="PANTHER" id="PTHR35392">
    <property type="entry name" value="ZN(II)2CYS6 TRANSCRIPTION FACTOR (EUROFUNG)-RELATED-RELATED"/>
    <property type="match status" value="1"/>
</dbReference>
<dbReference type="InterPro" id="IPR027417">
    <property type="entry name" value="P-loop_NTPase"/>
</dbReference>
<gene>
    <name evidence="7" type="ORF">HYALB_00004477</name>
</gene>
<dbReference type="Proteomes" id="UP000701801">
    <property type="component" value="Unassembled WGS sequence"/>
</dbReference>
<dbReference type="AlphaFoldDB" id="A0A9N9Q1A5"/>
<dbReference type="InterPro" id="IPR001138">
    <property type="entry name" value="Zn2Cys6_DnaBD"/>
</dbReference>
<dbReference type="PANTHER" id="PTHR35392:SF2">
    <property type="entry name" value="ZN(II)2CYS6 TRANSCRIPTION FACTOR (EUROFUNG)"/>
    <property type="match status" value="1"/>
</dbReference>
<keyword evidence="1" id="KW-0547">Nucleotide-binding</keyword>
<sequence length="1164" mass="129868">MADFPCENRTPQLAAAARGGWTGFKAVVDSPKNSRSSEAFIMDKLTSALSPRIHFVGNSLRLAIRNASPILSFAYNREPLFSSSFRPLKTTTKAVIMATGNPTPHNIPSFPALVGGTPPLKTIIDDKSPHCIPFILSRLHDYLQDPSSPNRPFIIGLNGVQGAGKTTLVSKLAETLLEKEGLETLVLSIDDLYLPREAQIKLATENAENKLVQYRGEPGTHDMILARQVIASLLSNKETKIPSYDKSLHQGLGDRAPSSSWHTVNGPGSPPIRVIILEGWCIGFRSLPSATVASKREAPSLTFADHKLEDLLFVNEKLKEYDVLTDEYNAFIHIDAEDTRWVYEWREQQEAELRRVKGTGMSMEQIYPVFTAGFGIDNRGTGGTIGFKFPNHANNTPQPHRSTPLLLRLSSTLISEHFERGSKLNDQSNRYQYTCRNCGVFFAKGRCDALMAHLIRKCPNLPQHVRDTAILAQNGLPNDGTYTIQGPPNRPIVPAQNGFSLSALEVLAEVSKNFEQPHNQAGGSPAHASSNHLKLQEQYTLDNPPVSYEQRASREKKILEQQRREQQMMIEAAKARAFNTSLHNGHSPGMDVPPHSINQHPPSFGSSSSLPSHTHSMYNPASRSSSPNIAMAAKATSMAQLASASFSPNMLDPELVNHEPPMTSHIPITSGERDFVQAIQEANASMPDSFVHHPSGDAASPWREGSVHNNFQEQQVRESIEPVQQLRFQSPQVPSVESMTTEFSAEPGDGKRNSNKKSQKSRSKFSHSRRLAVQSIRKLGACTRCRFLKKCCGEGTPCQTCKDVDCARVWKSECSRKRLPAEMGMFAAGMHQHLMTNNLKAAMDQTKFQACAVEIDASLHPETQIFASFKVLEGQATVDANMDPAMGESFENQTVYILDQDNDDLGAKMDVYTRQMQSYFFQHEPSEFMRTTLDTVVNLTSINALHRETLNKALELWGTVHILVDHEVRWNLTSRFGGQNPVGGGEVIDGRSWRLVNSQLGSVVERKAAQLTKEVLANIEKHLLGQGFRQSFEIFLTGILILNCLEKCTWFFNFWEQENLLKDWPLAQPPFQFATQAEDVTNMLNMLLHLKNVTPVVTFTPDGVIHTDISEVHRNFFRKLYVTEEQVSRARNQPQFDPVNSRCYELRYLGRLLLNEPGDEGKSP</sequence>
<proteinExistence type="predicted"/>
<dbReference type="SUPFAM" id="SSF52540">
    <property type="entry name" value="P-loop containing nucleoside triphosphate hydrolases"/>
    <property type="match status" value="1"/>
</dbReference>
<feature type="domain" description="SRP54-type proteins GTP-binding" evidence="6">
    <location>
        <begin position="153"/>
        <end position="213"/>
    </location>
</feature>
<keyword evidence="3" id="KW-0539">Nucleus</keyword>
<evidence type="ECO:0000256" key="3">
    <source>
        <dbReference type="ARBA" id="ARBA00023242"/>
    </source>
</evidence>
<evidence type="ECO:0000256" key="2">
    <source>
        <dbReference type="ARBA" id="ARBA00023134"/>
    </source>
</evidence>
<evidence type="ECO:0000259" key="6">
    <source>
        <dbReference type="Pfam" id="PF00448"/>
    </source>
</evidence>
<organism evidence="7 8">
    <name type="scientific">Hymenoscyphus albidus</name>
    <dbReference type="NCBI Taxonomy" id="595503"/>
    <lineage>
        <taxon>Eukaryota</taxon>
        <taxon>Fungi</taxon>
        <taxon>Dikarya</taxon>
        <taxon>Ascomycota</taxon>
        <taxon>Pezizomycotina</taxon>
        <taxon>Leotiomycetes</taxon>
        <taxon>Helotiales</taxon>
        <taxon>Helotiaceae</taxon>
        <taxon>Hymenoscyphus</taxon>
    </lineage>
</organism>
<evidence type="ECO:0000256" key="5">
    <source>
        <dbReference type="SAM" id="MobiDB-lite"/>
    </source>
</evidence>
<name>A0A9N9Q1A5_9HELO</name>
<dbReference type="InterPro" id="IPR000897">
    <property type="entry name" value="SRP54_GTPase_dom"/>
</dbReference>
<feature type="compositionally biased region" description="Basic residues" evidence="5">
    <location>
        <begin position="753"/>
        <end position="769"/>
    </location>
</feature>
<reference evidence="7" key="1">
    <citation type="submission" date="2021-07" db="EMBL/GenBank/DDBJ databases">
        <authorList>
            <person name="Durling M."/>
        </authorList>
    </citation>
    <scope>NUCLEOTIDE SEQUENCE</scope>
</reference>
<dbReference type="Gene3D" id="3.40.50.300">
    <property type="entry name" value="P-loop containing nucleotide triphosphate hydrolases"/>
    <property type="match status" value="1"/>
</dbReference>
<dbReference type="GO" id="GO:0000981">
    <property type="term" value="F:DNA-binding transcription factor activity, RNA polymerase II-specific"/>
    <property type="evidence" value="ECO:0007669"/>
    <property type="project" value="InterPro"/>
</dbReference>
<feature type="compositionally biased region" description="Polar residues" evidence="5">
    <location>
        <begin position="727"/>
        <end position="743"/>
    </location>
</feature>
<evidence type="ECO:0000313" key="7">
    <source>
        <dbReference type="EMBL" id="CAG8982243.1"/>
    </source>
</evidence>
<dbReference type="GO" id="GO:0006614">
    <property type="term" value="P:SRP-dependent cotranslational protein targeting to membrane"/>
    <property type="evidence" value="ECO:0007669"/>
    <property type="project" value="InterPro"/>
</dbReference>
<feature type="region of interest" description="Disordered" evidence="5">
    <location>
        <begin position="601"/>
        <end position="625"/>
    </location>
</feature>
<keyword evidence="8" id="KW-1185">Reference proteome</keyword>